<dbReference type="RefSeq" id="WP_228416394.1">
    <property type="nucleotide sequence ID" value="NZ_CP081135.1"/>
</dbReference>
<keyword evidence="3" id="KW-1185">Reference proteome</keyword>
<dbReference type="PANTHER" id="PTHR43617:SF2">
    <property type="entry name" value="UPF0039 PROTEIN SLL0451"/>
    <property type="match status" value="1"/>
</dbReference>
<dbReference type="Gene3D" id="3.40.630.30">
    <property type="match status" value="1"/>
</dbReference>
<name>A0AAX2ZG23_9FIRM</name>
<dbReference type="Proteomes" id="UP001198983">
    <property type="component" value="Chromosome"/>
</dbReference>
<dbReference type="EMBL" id="CP081135">
    <property type="protein sequence ID" value="UEL48253.1"/>
    <property type="molecule type" value="Genomic_DNA"/>
</dbReference>
<dbReference type="PROSITE" id="PS51186">
    <property type="entry name" value="GNAT"/>
    <property type="match status" value="1"/>
</dbReference>
<feature type="domain" description="N-acetyltransferase" evidence="1">
    <location>
        <begin position="3"/>
        <end position="159"/>
    </location>
</feature>
<dbReference type="KEGG" id="tem:JW646_02025"/>
<sequence length="204" mass="23481">MNLVLRKINPNDYKEVEILTREAFWNVYMPGCCEHLVIHNMHKDKRSIEKLELVAVYDNKIVGHIAYTKGYIKGIDNETFVTFGPISIMPEFQGKGIGSKLILDTLEKAAKLGYSAVFITGDNNYYSRFGFEPASKYGIHMEGIPMEDEAPFFMVKTLKDDALKDVSGFYIFDDCYNVDEEAVDQFDKLFEEKKKEVREGQLKM</sequence>
<dbReference type="SUPFAM" id="SSF55729">
    <property type="entry name" value="Acyl-CoA N-acyltransferases (Nat)"/>
    <property type="match status" value="1"/>
</dbReference>
<evidence type="ECO:0000313" key="2">
    <source>
        <dbReference type="EMBL" id="UEL48253.1"/>
    </source>
</evidence>
<dbReference type="InterPro" id="IPR016181">
    <property type="entry name" value="Acyl_CoA_acyltransferase"/>
</dbReference>
<protein>
    <submittedName>
        <fullName evidence="2">N-acetyltransferase</fullName>
    </submittedName>
</protein>
<dbReference type="Pfam" id="PF00583">
    <property type="entry name" value="Acetyltransf_1"/>
    <property type="match status" value="1"/>
</dbReference>
<organism evidence="2 3">
    <name type="scientific">Terrisporobacter hibernicus</name>
    <dbReference type="NCBI Taxonomy" id="2813371"/>
    <lineage>
        <taxon>Bacteria</taxon>
        <taxon>Bacillati</taxon>
        <taxon>Bacillota</taxon>
        <taxon>Clostridia</taxon>
        <taxon>Peptostreptococcales</taxon>
        <taxon>Peptostreptococcaceae</taxon>
        <taxon>Terrisporobacter</taxon>
    </lineage>
</organism>
<proteinExistence type="predicted"/>
<evidence type="ECO:0000313" key="3">
    <source>
        <dbReference type="Proteomes" id="UP001198983"/>
    </source>
</evidence>
<dbReference type="InterPro" id="IPR000182">
    <property type="entry name" value="GNAT_dom"/>
</dbReference>
<dbReference type="GO" id="GO:0016747">
    <property type="term" value="F:acyltransferase activity, transferring groups other than amino-acyl groups"/>
    <property type="evidence" value="ECO:0007669"/>
    <property type="project" value="InterPro"/>
</dbReference>
<gene>
    <name evidence="2" type="ORF">JW646_02025</name>
</gene>
<dbReference type="PANTHER" id="PTHR43617">
    <property type="entry name" value="L-AMINO ACID N-ACETYLTRANSFERASE"/>
    <property type="match status" value="1"/>
</dbReference>
<dbReference type="CDD" id="cd04301">
    <property type="entry name" value="NAT_SF"/>
    <property type="match status" value="1"/>
</dbReference>
<dbReference type="InterPro" id="IPR050276">
    <property type="entry name" value="MshD_Acetyltransferase"/>
</dbReference>
<dbReference type="AlphaFoldDB" id="A0AAX2ZG23"/>
<reference evidence="2 3" key="1">
    <citation type="journal article" date="2023" name="Int. J. Syst. Evol. Microbiol.">
        <title>Terrisporobacter hibernicus sp. nov., isolated from bovine faeces in Northern Ireland.</title>
        <authorList>
            <person name="Mitchell M."/>
            <person name="Nguyen S.V."/>
            <person name="Connor M."/>
            <person name="Fairley D.J."/>
            <person name="Donoghue O."/>
            <person name="Marshall H."/>
            <person name="Koolman L."/>
            <person name="McMullan G."/>
            <person name="Schaffer K.E."/>
            <person name="McGrath J.W."/>
            <person name="Fanning S."/>
        </authorList>
    </citation>
    <scope>NUCLEOTIDE SEQUENCE [LARGE SCALE GENOMIC DNA]</scope>
    <source>
        <strain evidence="2 3">MCA3</strain>
    </source>
</reference>
<accession>A0AAX2ZG23</accession>
<evidence type="ECO:0000259" key="1">
    <source>
        <dbReference type="PROSITE" id="PS51186"/>
    </source>
</evidence>